<keyword evidence="3" id="KW-0433">Leucine-rich repeat</keyword>
<reference evidence="10 11" key="1">
    <citation type="submission" date="2020-10" db="EMBL/GenBank/DDBJ databases">
        <title>Pygocentrus nattereri (red-bellied piranha) genome, fPygNat1, primary haplotype.</title>
        <authorList>
            <person name="Myers G."/>
            <person name="Meyer A."/>
            <person name="Karagic N."/>
            <person name="Pippel M."/>
            <person name="Winkler S."/>
            <person name="Tracey A."/>
            <person name="Wood J."/>
            <person name="Formenti G."/>
            <person name="Howe K."/>
            <person name="Fedrigo O."/>
            <person name="Jarvis E.D."/>
        </authorList>
    </citation>
    <scope>NUCLEOTIDE SEQUENCE [LARGE SCALE GENOMIC DNA]</scope>
</reference>
<accession>A0A3B4C8H1</accession>
<evidence type="ECO:0000256" key="2">
    <source>
        <dbReference type="ARBA" id="ARBA00022490"/>
    </source>
</evidence>
<dbReference type="SMART" id="SM00449">
    <property type="entry name" value="SPRY"/>
    <property type="match status" value="1"/>
</dbReference>
<dbReference type="InterPro" id="IPR027417">
    <property type="entry name" value="P-loop_NTPase"/>
</dbReference>
<dbReference type="SMART" id="SM01288">
    <property type="entry name" value="FISNA"/>
    <property type="match status" value="1"/>
</dbReference>
<dbReference type="Ensembl" id="ENSPNAT00000001771.2">
    <property type="protein sequence ID" value="ENSPNAP00000007480.2"/>
    <property type="gene ID" value="ENSPNAG00000013287.2"/>
</dbReference>
<dbReference type="InterPro" id="IPR013320">
    <property type="entry name" value="ConA-like_dom_sf"/>
</dbReference>
<dbReference type="CDD" id="cd16040">
    <property type="entry name" value="SPRY_PRY_SNTX"/>
    <property type="match status" value="1"/>
</dbReference>
<dbReference type="Pfam" id="PF14484">
    <property type="entry name" value="FISNA"/>
    <property type="match status" value="1"/>
</dbReference>
<reference evidence="10" key="3">
    <citation type="submission" date="2025-09" db="UniProtKB">
        <authorList>
            <consortium name="Ensembl"/>
        </authorList>
    </citation>
    <scope>IDENTIFICATION</scope>
</reference>
<dbReference type="InterPro" id="IPR001611">
    <property type="entry name" value="Leu-rich_rpt"/>
</dbReference>
<evidence type="ECO:0000256" key="7">
    <source>
        <dbReference type="SAM" id="MobiDB-lite"/>
    </source>
</evidence>
<reference evidence="10" key="2">
    <citation type="submission" date="2025-08" db="UniProtKB">
        <authorList>
            <consortium name="Ensembl"/>
        </authorList>
    </citation>
    <scope>IDENTIFICATION</scope>
</reference>
<dbReference type="Gene3D" id="2.60.120.920">
    <property type="match status" value="1"/>
</dbReference>
<dbReference type="PRINTS" id="PR01407">
    <property type="entry name" value="BUTYPHLNCDUF"/>
</dbReference>
<dbReference type="InterPro" id="IPR001870">
    <property type="entry name" value="B30.2/SPRY"/>
</dbReference>
<dbReference type="Pfam" id="PF05729">
    <property type="entry name" value="NACHT"/>
    <property type="match status" value="1"/>
</dbReference>
<dbReference type="OMA" id="TPTCKLT"/>
<comment type="subcellular location">
    <subcellularLocation>
        <location evidence="1">Cytoplasm</location>
    </subcellularLocation>
</comment>
<organism evidence="10 11">
    <name type="scientific">Pygocentrus nattereri</name>
    <name type="common">Red-bellied piranha</name>
    <dbReference type="NCBI Taxonomy" id="42514"/>
    <lineage>
        <taxon>Eukaryota</taxon>
        <taxon>Metazoa</taxon>
        <taxon>Chordata</taxon>
        <taxon>Craniata</taxon>
        <taxon>Vertebrata</taxon>
        <taxon>Euteleostomi</taxon>
        <taxon>Actinopterygii</taxon>
        <taxon>Neopterygii</taxon>
        <taxon>Teleostei</taxon>
        <taxon>Ostariophysi</taxon>
        <taxon>Characiformes</taxon>
        <taxon>Characoidei</taxon>
        <taxon>Pygocentrus</taxon>
    </lineage>
</organism>
<dbReference type="GeneTree" id="ENSGT01150000286911"/>
<keyword evidence="6" id="KW-0067">ATP-binding</keyword>
<dbReference type="STRING" id="42514.ENSPNAP00000007480"/>
<evidence type="ECO:0000256" key="5">
    <source>
        <dbReference type="ARBA" id="ARBA00022741"/>
    </source>
</evidence>
<evidence type="ECO:0008006" key="12">
    <source>
        <dbReference type="Google" id="ProtNLM"/>
    </source>
</evidence>
<dbReference type="GO" id="GO:0005524">
    <property type="term" value="F:ATP binding"/>
    <property type="evidence" value="ECO:0007669"/>
    <property type="project" value="UniProtKB-KW"/>
</dbReference>
<dbReference type="Pfam" id="PF17776">
    <property type="entry name" value="NLRC4_HD2"/>
    <property type="match status" value="1"/>
</dbReference>
<keyword evidence="2" id="KW-0963">Cytoplasm</keyword>
<dbReference type="GO" id="GO:0005737">
    <property type="term" value="C:cytoplasm"/>
    <property type="evidence" value="ECO:0007669"/>
    <property type="project" value="UniProtKB-SubCell"/>
</dbReference>
<dbReference type="SUPFAM" id="SSF52047">
    <property type="entry name" value="RNI-like"/>
    <property type="match status" value="2"/>
</dbReference>
<dbReference type="InterPro" id="IPR043136">
    <property type="entry name" value="B30.2/SPRY_sf"/>
</dbReference>
<feature type="region of interest" description="Disordered" evidence="7">
    <location>
        <begin position="96"/>
        <end position="133"/>
    </location>
</feature>
<feature type="region of interest" description="Disordered" evidence="7">
    <location>
        <begin position="161"/>
        <end position="183"/>
    </location>
</feature>
<keyword evidence="4" id="KW-0677">Repeat</keyword>
<dbReference type="Pfam" id="PF00622">
    <property type="entry name" value="SPRY"/>
    <property type="match status" value="1"/>
</dbReference>
<keyword evidence="5" id="KW-0547">Nucleotide-binding</keyword>
<evidence type="ECO:0000256" key="4">
    <source>
        <dbReference type="ARBA" id="ARBA00022737"/>
    </source>
</evidence>
<dbReference type="InterPro" id="IPR029495">
    <property type="entry name" value="NACHT-assoc"/>
</dbReference>
<dbReference type="InterPro" id="IPR041267">
    <property type="entry name" value="NLRP_HD2"/>
</dbReference>
<proteinExistence type="predicted"/>
<sequence>MEPPEFSNGEPSCMSMKSDWSMGEPLGFSRGGREPSCVSMKSDWSMGEPLGFSRGGREPSCVSMKSDWSMGEPLGFSRGGRQPSCVSMKSDWSMGEPLGFRRGGRQPSCVSMKSDWSMGEPPGFRRGRGGEPSCVSMKSDWSMGEPLGFRRGGRQPSCVSMKSDWSMGEPPGFRRGRGGEPSCVSMKSDWSMGEPLGFRRGRGGEPSCVSMKRDRFMGKRPGFRRGRGGEPSCVSMKSDWSMGEPLGFRRGRGGEPSCVSVSPKLNSTETALLINSLVEETEDLHLDSYQPVNDVLSRILKTHKTSMKNKYESLFEGIRTEENKTLLNRIYTQLYIIEGESEGVNEEHEVLQMEKKTRKHLQDIPIDCLDIFKEETEKGNIRATTAKHVRRKERKEGEEPKQRKIKAVLTKGIAGIGKTVSVQKFILDWAEGKANQDVELMIVLPFRELNLIKDHQYSLHELLCGFHPELKDLNPEVYDQIKAVFIFDGLDESRIPLDFEQCEKVSDITMTSSVGVLMTKLIKGELLPSALIWITSRPAAANQIPPKYISRVTEIQGFSDPQKEEYFRKRISDEDQAKSIISHIKTVRSLHIMCHIPVFCWISATVLQRIMKQDHTEIPKTLTEMYSHFLLTQTSMKNEKYEEKKSRNPKNLLESNRTMILKLAKLAFNQLMKGNVMFYEEDLRENGIDVTDASVYSGIFTEIFREECVLFQRKVYSFVHLSFQEFLAAVFVFHCYESKIMEPLQCLKPSNRAAFYSQKRGWSKKAPLYDLLKGAVNKALESQNGHLDLFLRFLLGILLESNQTLLQGLLTHIQRPPERIKEHIKDKITDTDRRHHISAERSINLFFCLSEMNDQTLFRQIEEYLKSEKHSGEDLSPAQCSALAYMILNSEEVLDELDLKKYRTSEEGYRRLIPAVTACRKAQLAGCKLSRDSFKTICSALQSANCPLKDLDLSFNDLQGSGVELLSAGLKSSHCKLETLRLAGCELSRGSFKTICSALQSANCPLKDLDLSRNDLQDSGVELLSAGLKSSHCKLETLRLAGCKLSRDSFETICSALQSANCPLKDLDLSINDLQGSGVELLSAGLKSSHCKLETLRLAGCKLSRDSFKTICSALQSANCPLKDLDLSSNDLQDSGVELLSAGLKSSHCKLETLKLAGCKLRRDSFETICSALQSANCPLNDLDLSINDLQGSGVELLSAGLKSSHCKLETLRLAGCELSRDSFETICSALQSANCPLKDLDLSRNDLQDSGVELLSAGLKSSHCKMETLRFASCNLCGEACEIFSSVLQSNSSLKELDLSSNDLQDSGVKLLSVGLTSSHCKLEILRLSGCMVTDDACSSLASALISNPSHLRELDLTYNHPGESGVKLLSDLLKDPHCALEKLQVDHGGKIRMKPGLKKYAVGLTLDPNTVNRRLSLSEGNRKVERVDEDQPYPDHPDRFDRWPQVLSVESLTGRCYWEVQWSGDGAEISVSYRGIRRKGGGDCEFGRNNQSWSLNCSENSYTVWHNDQRTDLPAPPSNRVGVYLDWGSGALSFYTISPDTHTLTHLHTLTTTFTEPLYTGLYIYPHSSVSLCETE</sequence>
<evidence type="ECO:0000313" key="10">
    <source>
        <dbReference type="Ensembl" id="ENSPNAP00000007480.2"/>
    </source>
</evidence>
<dbReference type="InterPro" id="IPR006574">
    <property type="entry name" value="PRY"/>
</dbReference>
<evidence type="ECO:0000259" key="9">
    <source>
        <dbReference type="PROSITE" id="PS50837"/>
    </source>
</evidence>
<dbReference type="InterPro" id="IPR032675">
    <property type="entry name" value="LRR_dom_sf"/>
</dbReference>
<evidence type="ECO:0000256" key="6">
    <source>
        <dbReference type="ARBA" id="ARBA00022840"/>
    </source>
</evidence>
<evidence type="ECO:0000256" key="3">
    <source>
        <dbReference type="ARBA" id="ARBA00022614"/>
    </source>
</evidence>
<dbReference type="FunFam" id="3.80.10.10:FF:000538">
    <property type="entry name" value="Si:ch211-127b6.2"/>
    <property type="match status" value="2"/>
</dbReference>
<dbReference type="InterPro" id="IPR003877">
    <property type="entry name" value="SPRY_dom"/>
</dbReference>
<dbReference type="FunFam" id="2.60.120.920:FF:000037">
    <property type="entry name" value="Si:dkey-191j3.2"/>
    <property type="match status" value="1"/>
</dbReference>
<dbReference type="Pfam" id="PF13765">
    <property type="entry name" value="PRY"/>
    <property type="match status" value="1"/>
</dbReference>
<dbReference type="Gene3D" id="3.80.10.10">
    <property type="entry name" value="Ribonuclease Inhibitor"/>
    <property type="match status" value="3"/>
</dbReference>
<dbReference type="FunFam" id="3.40.50.300:FF:000210">
    <property type="entry name" value="Si:dkey-16p6.1"/>
    <property type="match status" value="1"/>
</dbReference>
<feature type="domain" description="NACHT" evidence="9">
    <location>
        <begin position="406"/>
        <end position="540"/>
    </location>
</feature>
<evidence type="ECO:0000259" key="8">
    <source>
        <dbReference type="PROSITE" id="PS50188"/>
    </source>
</evidence>
<dbReference type="SMART" id="SM00589">
    <property type="entry name" value="PRY"/>
    <property type="match status" value="1"/>
</dbReference>
<name>A0A3B4C8H1_PYGNA</name>
<feature type="domain" description="B30.2/SPRY" evidence="8">
    <location>
        <begin position="1386"/>
        <end position="1578"/>
    </location>
</feature>
<dbReference type="Gene3D" id="3.40.50.300">
    <property type="entry name" value="P-loop containing nucleotide triphosphate hydrolases"/>
    <property type="match status" value="1"/>
</dbReference>
<dbReference type="PANTHER" id="PTHR24106">
    <property type="entry name" value="NACHT, LRR AND CARD DOMAINS-CONTAINING"/>
    <property type="match status" value="1"/>
</dbReference>
<dbReference type="InterPro" id="IPR007111">
    <property type="entry name" value="NACHT_NTPase"/>
</dbReference>
<evidence type="ECO:0000313" key="11">
    <source>
        <dbReference type="Proteomes" id="UP001501920"/>
    </source>
</evidence>
<dbReference type="InterPro" id="IPR041075">
    <property type="entry name" value="NOD1/2_WH"/>
</dbReference>
<dbReference type="Pfam" id="PF17779">
    <property type="entry name" value="WHD_NOD2"/>
    <property type="match status" value="1"/>
</dbReference>
<dbReference type="SUPFAM" id="SSF49899">
    <property type="entry name" value="Concanavalin A-like lectins/glucanases"/>
    <property type="match status" value="1"/>
</dbReference>
<dbReference type="Pfam" id="PF13516">
    <property type="entry name" value="LRR_6"/>
    <property type="match status" value="7"/>
</dbReference>
<dbReference type="PROSITE" id="PS50837">
    <property type="entry name" value="NACHT"/>
    <property type="match status" value="1"/>
</dbReference>
<keyword evidence="11" id="KW-1185">Reference proteome</keyword>
<dbReference type="SMART" id="SM00368">
    <property type="entry name" value="LRR_RI"/>
    <property type="match status" value="15"/>
</dbReference>
<evidence type="ECO:0000256" key="1">
    <source>
        <dbReference type="ARBA" id="ARBA00004496"/>
    </source>
</evidence>
<dbReference type="Proteomes" id="UP001501920">
    <property type="component" value="Chromosome 2"/>
</dbReference>
<dbReference type="InterPro" id="IPR051261">
    <property type="entry name" value="NLR"/>
</dbReference>
<protein>
    <recommendedName>
        <fullName evidence="12">B30.2/SPRY domain-containing protein</fullName>
    </recommendedName>
</protein>
<dbReference type="InterPro" id="IPR003879">
    <property type="entry name" value="Butyrophylin_SPRY"/>
</dbReference>
<dbReference type="PROSITE" id="PS50188">
    <property type="entry name" value="B302_SPRY"/>
    <property type="match status" value="1"/>
</dbReference>